<accession>A0A975BHU4</accession>
<name>A0A975BHU4_9BACT</name>
<sequence length="39" mass="4478">MRSLQLPLPSLSFRPHPSQEYISSCISIGKLLIFDDQIF</sequence>
<dbReference type="AlphaFoldDB" id="A0A975BHU4"/>
<evidence type="ECO:0000313" key="2">
    <source>
        <dbReference type="Proteomes" id="UP000663722"/>
    </source>
</evidence>
<protein>
    <submittedName>
        <fullName evidence="1">Uncharacterized protein</fullName>
    </submittedName>
</protein>
<reference evidence="1" key="1">
    <citation type="journal article" date="2021" name="Microb. Physiol.">
        <title>Proteogenomic Insights into the Physiology of Marine, Sulfate-Reducing, Filamentous Desulfonema limicola and Desulfonema magnum.</title>
        <authorList>
            <person name="Schnaars V."/>
            <person name="Wohlbrand L."/>
            <person name="Scheve S."/>
            <person name="Hinrichs C."/>
            <person name="Reinhardt R."/>
            <person name="Rabus R."/>
        </authorList>
    </citation>
    <scope>NUCLEOTIDE SEQUENCE</scope>
    <source>
        <strain evidence="1">4be13</strain>
    </source>
</reference>
<gene>
    <name evidence="1" type="ORF">dnm_016040</name>
</gene>
<dbReference type="KEGG" id="dmm:dnm_016040"/>
<keyword evidence="2" id="KW-1185">Reference proteome</keyword>
<organism evidence="1 2">
    <name type="scientific">Desulfonema magnum</name>
    <dbReference type="NCBI Taxonomy" id="45655"/>
    <lineage>
        <taxon>Bacteria</taxon>
        <taxon>Pseudomonadati</taxon>
        <taxon>Thermodesulfobacteriota</taxon>
        <taxon>Desulfobacteria</taxon>
        <taxon>Desulfobacterales</taxon>
        <taxon>Desulfococcaceae</taxon>
        <taxon>Desulfonema</taxon>
    </lineage>
</organism>
<evidence type="ECO:0000313" key="1">
    <source>
        <dbReference type="EMBL" id="QTA85593.1"/>
    </source>
</evidence>
<dbReference type="Proteomes" id="UP000663722">
    <property type="component" value="Chromosome"/>
</dbReference>
<proteinExistence type="predicted"/>
<dbReference type="EMBL" id="CP061800">
    <property type="protein sequence ID" value="QTA85593.1"/>
    <property type="molecule type" value="Genomic_DNA"/>
</dbReference>